<dbReference type="Proteomes" id="UP001321748">
    <property type="component" value="Chromosome"/>
</dbReference>
<keyword evidence="1" id="KW-0175">Coiled coil</keyword>
<keyword evidence="4" id="KW-1185">Reference proteome</keyword>
<feature type="compositionally biased region" description="Basic and acidic residues" evidence="2">
    <location>
        <begin position="257"/>
        <end position="266"/>
    </location>
</feature>
<reference evidence="3 4" key="1">
    <citation type="journal article" date="2023" name="Microbiol. Spectr.">
        <title>Symbiosis of Carpenter Bees with Uncharacterized Lactic Acid Bacteria Showing NAD Auxotrophy.</title>
        <authorList>
            <person name="Kawasaki S."/>
            <person name="Ozawa K."/>
            <person name="Mori T."/>
            <person name="Yamamoto A."/>
            <person name="Ito M."/>
            <person name="Ohkuma M."/>
            <person name="Sakamoto M."/>
            <person name="Matsutani M."/>
        </authorList>
    </citation>
    <scope>NUCLEOTIDE SEQUENCE [LARGE SCALE GENOMIC DNA]</scope>
    <source>
        <strain evidence="3 4">KimH</strain>
    </source>
</reference>
<feature type="compositionally biased region" description="Low complexity" evidence="2">
    <location>
        <begin position="20"/>
        <end position="30"/>
    </location>
</feature>
<organism evidence="3 4">
    <name type="scientific">Bombiscardovia apis</name>
    <dbReference type="NCBI Taxonomy" id="2932182"/>
    <lineage>
        <taxon>Bacteria</taxon>
        <taxon>Bacillati</taxon>
        <taxon>Actinomycetota</taxon>
        <taxon>Actinomycetes</taxon>
        <taxon>Bifidobacteriales</taxon>
        <taxon>Bifidobacteriaceae</taxon>
        <taxon>Bombiscardovia</taxon>
    </lineage>
</organism>
<evidence type="ECO:0000313" key="4">
    <source>
        <dbReference type="Proteomes" id="UP001321748"/>
    </source>
</evidence>
<name>A0ABM8BCZ2_9BIFI</name>
<evidence type="ECO:0000256" key="2">
    <source>
        <dbReference type="SAM" id="MobiDB-lite"/>
    </source>
</evidence>
<feature type="region of interest" description="Disordered" evidence="2">
    <location>
        <begin position="251"/>
        <end position="270"/>
    </location>
</feature>
<feature type="compositionally biased region" description="Basic and acidic residues" evidence="2">
    <location>
        <begin position="414"/>
        <end position="428"/>
    </location>
</feature>
<dbReference type="RefSeq" id="WP_317642293.1">
    <property type="nucleotide sequence ID" value="NZ_AP026800.1"/>
</dbReference>
<dbReference type="Pfam" id="PF03993">
    <property type="entry name" value="DUF349"/>
    <property type="match status" value="3"/>
</dbReference>
<proteinExistence type="predicted"/>
<gene>
    <name evidence="3" type="ORF">KIMH_08930</name>
</gene>
<evidence type="ECO:0000256" key="1">
    <source>
        <dbReference type="SAM" id="Coils"/>
    </source>
</evidence>
<feature type="region of interest" description="Disordered" evidence="2">
    <location>
        <begin position="1"/>
        <end position="56"/>
    </location>
</feature>
<protein>
    <submittedName>
        <fullName evidence="3">DNA repair ATPase</fullName>
    </submittedName>
</protein>
<sequence length="471" mass="52857">MADETATTSENTPVPNEQSAAPQAQPAAAPKPGTPSPAALANKTAHIPAAPAASTYSATDLKAAESFGRVDEQGSVYVRDGEQEREVGQFPDAANTGEALNLYARRYLDLKEKLNLFATRLKAANIKAREIDESLQSLGEETKEPAVVGDISALRAQLEELKSEGEAKKAQLSEERKAAMAKAIEERTAIVNEAESIVASLGDQTNWRQTADKFRALFEQWQEHQRTNIRIDKKHADELWKRFSTARSSFNQSRRKWAQERDETRSQAKQIKQDIISRANELKDSTDWADTSHEFNQLMDRWKAAGRAGHNEDESLWGQFRQAADAFFNARQADRDKTSSDEQENLKLKEALVVKAEALIPVNDEAAAKQARQALAKIQEEWDQIGYVPRTEMRRIEGRLDAVDRQIKAVEDAAWKKSDPEADARKSSFETQLESQLTELNEQIAQESDPDKKRTLEAEKATKEQWLKAIQ</sequence>
<feature type="compositionally biased region" description="Basic and acidic residues" evidence="2">
    <location>
        <begin position="449"/>
        <end position="471"/>
    </location>
</feature>
<evidence type="ECO:0000313" key="3">
    <source>
        <dbReference type="EMBL" id="BDR54782.1"/>
    </source>
</evidence>
<feature type="region of interest" description="Disordered" evidence="2">
    <location>
        <begin position="414"/>
        <end position="433"/>
    </location>
</feature>
<feature type="coiled-coil region" evidence="1">
    <location>
        <begin position="121"/>
        <end position="182"/>
    </location>
</feature>
<dbReference type="InterPro" id="IPR007139">
    <property type="entry name" value="DUF349"/>
</dbReference>
<accession>A0ABM8BCZ2</accession>
<dbReference type="EMBL" id="AP026800">
    <property type="protein sequence ID" value="BDR54782.1"/>
    <property type="molecule type" value="Genomic_DNA"/>
</dbReference>
<feature type="compositionally biased region" description="Polar residues" evidence="2">
    <location>
        <begin position="1"/>
        <end position="19"/>
    </location>
</feature>
<feature type="region of interest" description="Disordered" evidence="2">
    <location>
        <begin position="441"/>
        <end position="471"/>
    </location>
</feature>